<evidence type="ECO:0000313" key="4">
    <source>
        <dbReference type="EMBL" id="KAF2865035.1"/>
    </source>
</evidence>
<dbReference type="Pfam" id="PF12754">
    <property type="entry name" value="Get5_N"/>
    <property type="match status" value="1"/>
</dbReference>
<dbReference type="InterPro" id="IPR049256">
    <property type="entry name" value="Get5_C"/>
</dbReference>
<dbReference type="OrthoDB" id="5366541at2759"/>
<reference evidence="4 5" key="1">
    <citation type="submission" date="2020-01" db="EMBL/GenBank/DDBJ databases">
        <authorList>
            <consortium name="DOE Joint Genome Institute"/>
            <person name="Haridas S."/>
            <person name="Albert R."/>
            <person name="Binder M."/>
            <person name="Bloem J."/>
            <person name="Labutti K."/>
            <person name="Salamov A."/>
            <person name="Andreopoulos B."/>
            <person name="Baker S.E."/>
            <person name="Barry K."/>
            <person name="Bills G."/>
            <person name="Bluhm B.H."/>
            <person name="Cannon C."/>
            <person name="Castanera R."/>
            <person name="Culley D.E."/>
            <person name="Daum C."/>
            <person name="Ezra D."/>
            <person name="Gonzalez J.B."/>
            <person name="Henrissat B."/>
            <person name="Kuo A."/>
            <person name="Liang C."/>
            <person name="Lipzen A."/>
            <person name="Lutzoni F."/>
            <person name="Magnuson J."/>
            <person name="Mondo S."/>
            <person name="Nolan M."/>
            <person name="Ohm R."/>
            <person name="Pangilinan J."/>
            <person name="Park H.-J.H."/>
            <person name="Ramirez L."/>
            <person name="Alfaro M."/>
            <person name="Sun H."/>
            <person name="Tritt A."/>
            <person name="Yoshinaga Y."/>
            <person name="Zwiers L.-H.L."/>
            <person name="Turgeon B.G."/>
            <person name="Goodwin S.B."/>
            <person name="Spatafora J.W."/>
            <person name="Crous P.W."/>
            <person name="Grigoriev I.V."/>
        </authorList>
    </citation>
    <scope>NUCLEOTIDE SEQUENCE [LARGE SCALE GENOMIC DNA]</scope>
    <source>
        <strain evidence="4 5">CBS 611.86</strain>
    </source>
</reference>
<dbReference type="Proteomes" id="UP000481861">
    <property type="component" value="Unassembled WGS sequence"/>
</dbReference>
<name>A0A7C8M1U0_9PLEO</name>
<dbReference type="Pfam" id="PF17183">
    <property type="entry name" value="Get5_C"/>
    <property type="match status" value="1"/>
</dbReference>
<dbReference type="InterPro" id="IPR024737">
    <property type="entry name" value="Get5_N"/>
</dbReference>
<organism evidence="4 5">
    <name type="scientific">Massariosphaeria phaeospora</name>
    <dbReference type="NCBI Taxonomy" id="100035"/>
    <lineage>
        <taxon>Eukaryota</taxon>
        <taxon>Fungi</taxon>
        <taxon>Dikarya</taxon>
        <taxon>Ascomycota</taxon>
        <taxon>Pezizomycotina</taxon>
        <taxon>Dothideomycetes</taxon>
        <taxon>Pleosporomycetidae</taxon>
        <taxon>Pleosporales</taxon>
        <taxon>Pleosporales incertae sedis</taxon>
        <taxon>Massariosphaeria</taxon>
    </lineage>
</organism>
<evidence type="ECO:0000256" key="1">
    <source>
        <dbReference type="SAM" id="MobiDB-lite"/>
    </source>
</evidence>
<evidence type="ECO:0000313" key="5">
    <source>
        <dbReference type="Proteomes" id="UP000481861"/>
    </source>
</evidence>
<proteinExistence type="predicted"/>
<gene>
    <name evidence="4" type="ORF">BDV95DRAFT_587614</name>
</gene>
<dbReference type="AlphaFoldDB" id="A0A7C8M1U0"/>
<feature type="compositionally biased region" description="Low complexity" evidence="1">
    <location>
        <begin position="93"/>
        <end position="103"/>
    </location>
</feature>
<keyword evidence="5" id="KW-1185">Reference proteome</keyword>
<feature type="region of interest" description="Disordered" evidence="1">
    <location>
        <begin position="85"/>
        <end position="133"/>
    </location>
</feature>
<dbReference type="Gene3D" id="1.10.286.70">
    <property type="entry name" value="Get5 dimerization domain"/>
    <property type="match status" value="1"/>
</dbReference>
<evidence type="ECO:0000259" key="3">
    <source>
        <dbReference type="Pfam" id="PF17183"/>
    </source>
</evidence>
<feature type="domain" description="Get5 C-terminal" evidence="3">
    <location>
        <begin position="126"/>
        <end position="173"/>
    </location>
</feature>
<comment type="caution">
    <text evidence="4">The sequence shown here is derived from an EMBL/GenBank/DDBJ whole genome shotgun (WGS) entry which is preliminary data.</text>
</comment>
<feature type="domain" description="Get5 N-terminal" evidence="2">
    <location>
        <begin position="7"/>
        <end position="81"/>
    </location>
</feature>
<dbReference type="EMBL" id="JAADJZ010000037">
    <property type="protein sequence ID" value="KAF2865035.1"/>
    <property type="molecule type" value="Genomic_DNA"/>
</dbReference>
<accession>A0A7C8M1U0</accession>
<protein>
    <submittedName>
        <fullName evidence="4">Cell-cycle control medial ring component</fullName>
    </submittedName>
</protein>
<sequence length="175" mass="17683">MKPTANTPILPLPSTNPLTTSIYDLKAAYARASSIPTTKLKILYKKKPVADTKTVAEVVGEGAGAASGEGVVEFTVMVIGGGGGGGGGGDAGAVASPPAVVPSEAEKGLGAGTGAGAAEEDAGTASTAQGPSGREVVAGAEFWDDLKGFVLQRIRDEREAERLVKVFKAAWEQER</sequence>
<evidence type="ECO:0000259" key="2">
    <source>
        <dbReference type="Pfam" id="PF12754"/>
    </source>
</evidence>